<dbReference type="SUPFAM" id="SSF51338">
    <property type="entry name" value="Composite domain of metallo-dependent hydrolases"/>
    <property type="match status" value="1"/>
</dbReference>
<dbReference type="InterPro" id="IPR051781">
    <property type="entry name" value="Metallo-dep_Hydrolase"/>
</dbReference>
<evidence type="ECO:0000313" key="3">
    <source>
        <dbReference type="Proteomes" id="UP000239504"/>
    </source>
</evidence>
<protein>
    <submittedName>
        <fullName evidence="2">Xaa-Pro dipeptidase</fullName>
    </submittedName>
</protein>
<dbReference type="Gene3D" id="2.30.40.10">
    <property type="entry name" value="Urease, subunit C, domain 1"/>
    <property type="match status" value="1"/>
</dbReference>
<dbReference type="InterPro" id="IPR011059">
    <property type="entry name" value="Metal-dep_hydrolase_composite"/>
</dbReference>
<dbReference type="AlphaFoldDB" id="A0A2S7KB54"/>
<evidence type="ECO:0000313" key="2">
    <source>
        <dbReference type="EMBL" id="PQA89756.1"/>
    </source>
</evidence>
<dbReference type="Proteomes" id="UP000239504">
    <property type="component" value="Unassembled WGS sequence"/>
</dbReference>
<dbReference type="CDD" id="cd01299">
    <property type="entry name" value="Met_dep_hydrolase_A"/>
    <property type="match status" value="1"/>
</dbReference>
<dbReference type="EMBL" id="PJCH01000001">
    <property type="protein sequence ID" value="PQA89756.1"/>
    <property type="molecule type" value="Genomic_DNA"/>
</dbReference>
<keyword evidence="3" id="KW-1185">Reference proteome</keyword>
<proteinExistence type="predicted"/>
<dbReference type="SUPFAM" id="SSF51556">
    <property type="entry name" value="Metallo-dependent hydrolases"/>
    <property type="match status" value="1"/>
</dbReference>
<dbReference type="GO" id="GO:0016810">
    <property type="term" value="F:hydrolase activity, acting on carbon-nitrogen (but not peptide) bonds"/>
    <property type="evidence" value="ECO:0007669"/>
    <property type="project" value="InterPro"/>
</dbReference>
<dbReference type="OrthoDB" id="8098664at2"/>
<accession>A0A2S7KB54</accession>
<dbReference type="InterPro" id="IPR057744">
    <property type="entry name" value="OTAase-like"/>
</dbReference>
<name>A0A2S7KB54_9PROT</name>
<dbReference type="PANTHER" id="PTHR43135">
    <property type="entry name" value="ALPHA-D-RIBOSE 1-METHYLPHOSPHONATE 5-TRIPHOSPHATE DIPHOSPHATASE"/>
    <property type="match status" value="1"/>
</dbReference>
<dbReference type="InterPro" id="IPR006680">
    <property type="entry name" value="Amidohydro-rel"/>
</dbReference>
<evidence type="ECO:0000259" key="1">
    <source>
        <dbReference type="Pfam" id="PF01979"/>
    </source>
</evidence>
<organism evidence="2 3">
    <name type="scientific">Hyphococcus luteus</name>
    <dbReference type="NCBI Taxonomy" id="2058213"/>
    <lineage>
        <taxon>Bacteria</taxon>
        <taxon>Pseudomonadati</taxon>
        <taxon>Pseudomonadota</taxon>
        <taxon>Alphaproteobacteria</taxon>
        <taxon>Parvularculales</taxon>
        <taxon>Parvularculaceae</taxon>
        <taxon>Hyphococcus</taxon>
    </lineage>
</organism>
<sequence length="424" mass="45200">MTVAGAITAFAASMTAAAEDVNYIRAGKLIDVEKETVLSDQLIRVENGRVTAVTAFSEAPDEGPLTDWSAYTVLPGLADMHTHLVGDIQGGIIDPLLTTGAEDVLAGAGNAKKTLCAGFTTVRDVGSWRAFTDVALRDAINKGYVEGPRMAVSGGYFTIPGGGGAITGLAYDAKVPEDMTRGVVRGPEDARQKAREFLQHRVDLLKMIATGAVLTVGTDPGLPELSEEEMRAIVDEGKKYGKKTTAHAHGAEGAKMAVRAGVASIEHGSLLDDEALRMMKRNGVVLVADIYNGDYINEVGAEEDWPEETMQKNRDTTDTQRAVFRKAVDMGVKIAFGTDAGVYPHGDNAKQMPYMVKYGMTPMQAIRSATLAAAELLDWEQDTGALSPGHYADMIAIEGDPLEDISILSNIKGVIKGGREVHCE</sequence>
<comment type="caution">
    <text evidence="2">The sequence shown here is derived from an EMBL/GenBank/DDBJ whole genome shotgun (WGS) entry which is preliminary data.</text>
</comment>
<feature type="domain" description="Amidohydrolase-related" evidence="1">
    <location>
        <begin position="72"/>
        <end position="421"/>
    </location>
</feature>
<gene>
    <name evidence="2" type="ORF">CW354_00255</name>
</gene>
<dbReference type="Gene3D" id="3.20.20.140">
    <property type="entry name" value="Metal-dependent hydrolases"/>
    <property type="match status" value="1"/>
</dbReference>
<dbReference type="PANTHER" id="PTHR43135:SF3">
    <property type="entry name" value="ALPHA-D-RIBOSE 1-METHYLPHOSPHONATE 5-TRIPHOSPHATE DIPHOSPHATASE"/>
    <property type="match status" value="1"/>
</dbReference>
<dbReference type="InterPro" id="IPR032466">
    <property type="entry name" value="Metal_Hydrolase"/>
</dbReference>
<dbReference type="Pfam" id="PF01979">
    <property type="entry name" value="Amidohydro_1"/>
    <property type="match status" value="1"/>
</dbReference>
<reference evidence="2 3" key="1">
    <citation type="submission" date="2017-12" db="EMBL/GenBank/DDBJ databases">
        <authorList>
            <person name="Hurst M.R.H."/>
        </authorList>
    </citation>
    <scope>NUCLEOTIDE SEQUENCE [LARGE SCALE GENOMIC DNA]</scope>
    <source>
        <strain evidence="2 3">SY-3-19</strain>
    </source>
</reference>